<comment type="caution">
    <text evidence="1">The sequence shown here is derived from an EMBL/GenBank/DDBJ whole genome shotgun (WGS) entry which is preliminary data.</text>
</comment>
<organism evidence="1 2">
    <name type="scientific">Puccinia striiformis f. sp. tritici</name>
    <dbReference type="NCBI Taxonomy" id="168172"/>
    <lineage>
        <taxon>Eukaryota</taxon>
        <taxon>Fungi</taxon>
        <taxon>Dikarya</taxon>
        <taxon>Basidiomycota</taxon>
        <taxon>Pucciniomycotina</taxon>
        <taxon>Pucciniomycetes</taxon>
        <taxon>Pucciniales</taxon>
        <taxon>Pucciniaceae</taxon>
        <taxon>Puccinia</taxon>
    </lineage>
</organism>
<reference evidence="1 2" key="3">
    <citation type="journal article" date="2022" name="Microbiol. Spectr.">
        <title>Folding features and dynamics of 3D genome architecture in plant fungal pathogens.</title>
        <authorList>
            <person name="Xia C."/>
        </authorList>
    </citation>
    <scope>NUCLEOTIDE SEQUENCE [LARGE SCALE GENOMIC DNA]</scope>
    <source>
        <strain evidence="1 2">93-210</strain>
    </source>
</reference>
<name>A0ACC0DNQ6_9BASI</name>
<dbReference type="EMBL" id="CM045882">
    <property type="protein sequence ID" value="KAI7935426.1"/>
    <property type="molecule type" value="Genomic_DNA"/>
</dbReference>
<sequence>MVARNKISTAVYSKFETMELSTVRYQFGFTLQLMACNAFETPNHTSHLLKPSTEHRLDTAVPVLFETSLTYTSTRRRTTRRDLGRLDPYNWQQTFWRHFFTFTICCSELRTKIP</sequence>
<reference evidence="2" key="1">
    <citation type="journal article" date="2018" name="BMC Genomics">
        <title>Genomic insights into host adaptation between the wheat stripe rust pathogen (Puccinia striiformis f. sp. tritici) and the barley stripe rust pathogen (Puccinia striiformis f. sp. hordei).</title>
        <authorList>
            <person name="Xia C."/>
            <person name="Wang M."/>
            <person name="Yin C."/>
            <person name="Cornejo O.E."/>
            <person name="Hulbert S.H."/>
            <person name="Chen X."/>
        </authorList>
    </citation>
    <scope>NUCLEOTIDE SEQUENCE [LARGE SCALE GENOMIC DNA]</scope>
    <source>
        <strain evidence="2">93-210</strain>
    </source>
</reference>
<proteinExistence type="predicted"/>
<protein>
    <submittedName>
        <fullName evidence="1">Uncharacterized protein</fullName>
    </submittedName>
</protein>
<reference evidence="2" key="2">
    <citation type="journal article" date="2018" name="Mol. Plant Microbe Interact.">
        <title>Genome sequence resources for the wheat stripe rust pathogen (Puccinia striiformis f. sp. tritici) and the barley stripe rust pathogen (Puccinia striiformis f. sp. hordei).</title>
        <authorList>
            <person name="Xia C."/>
            <person name="Wang M."/>
            <person name="Yin C."/>
            <person name="Cornejo O.E."/>
            <person name="Hulbert S.H."/>
            <person name="Chen X."/>
        </authorList>
    </citation>
    <scope>NUCLEOTIDE SEQUENCE [LARGE SCALE GENOMIC DNA]</scope>
    <source>
        <strain evidence="2">93-210</strain>
    </source>
</reference>
<dbReference type="Proteomes" id="UP001060170">
    <property type="component" value="Chromosome 18"/>
</dbReference>
<keyword evidence="2" id="KW-1185">Reference proteome</keyword>
<evidence type="ECO:0000313" key="1">
    <source>
        <dbReference type="EMBL" id="KAI7935426.1"/>
    </source>
</evidence>
<gene>
    <name evidence="1" type="ORF">MJO28_016297</name>
</gene>
<accession>A0ACC0DNQ6</accession>
<evidence type="ECO:0000313" key="2">
    <source>
        <dbReference type="Proteomes" id="UP001060170"/>
    </source>
</evidence>